<gene>
    <name evidence="2" type="ORF">THAOC_02521</name>
</gene>
<feature type="compositionally biased region" description="Low complexity" evidence="1">
    <location>
        <begin position="139"/>
        <end position="158"/>
    </location>
</feature>
<accession>K0TAL2</accession>
<sequence length="158" mass="16534">MGLSFSKSLDNEWEILQNAVGVCTFAGTDYSSRVMPMGNKTGKIAASLNCARPEDDLTTFLAGPSKVRSGGSVAVENRPYPVPSATNPAAMPPSCPRICPLAPVSGGDSNPHQNDLWPCTNPACSSYQAVEMMDTTKPSLSTATMTSKSTTSTLLSPS</sequence>
<organism evidence="2 3">
    <name type="scientific">Thalassiosira oceanica</name>
    <name type="common">Marine diatom</name>
    <dbReference type="NCBI Taxonomy" id="159749"/>
    <lineage>
        <taxon>Eukaryota</taxon>
        <taxon>Sar</taxon>
        <taxon>Stramenopiles</taxon>
        <taxon>Ochrophyta</taxon>
        <taxon>Bacillariophyta</taxon>
        <taxon>Coscinodiscophyceae</taxon>
        <taxon>Thalassiosirophycidae</taxon>
        <taxon>Thalassiosirales</taxon>
        <taxon>Thalassiosiraceae</taxon>
        <taxon>Thalassiosira</taxon>
    </lineage>
</organism>
<name>K0TAL2_THAOC</name>
<feature type="non-terminal residue" evidence="2">
    <location>
        <position position="158"/>
    </location>
</feature>
<evidence type="ECO:0000313" key="2">
    <source>
        <dbReference type="EMBL" id="EJK75743.1"/>
    </source>
</evidence>
<evidence type="ECO:0000256" key="1">
    <source>
        <dbReference type="SAM" id="MobiDB-lite"/>
    </source>
</evidence>
<dbReference type="AlphaFoldDB" id="K0TAL2"/>
<proteinExistence type="predicted"/>
<feature type="region of interest" description="Disordered" evidence="1">
    <location>
        <begin position="138"/>
        <end position="158"/>
    </location>
</feature>
<comment type="caution">
    <text evidence="2">The sequence shown here is derived from an EMBL/GenBank/DDBJ whole genome shotgun (WGS) entry which is preliminary data.</text>
</comment>
<evidence type="ECO:0000313" key="3">
    <source>
        <dbReference type="Proteomes" id="UP000266841"/>
    </source>
</evidence>
<keyword evidence="3" id="KW-1185">Reference proteome</keyword>
<reference evidence="2 3" key="1">
    <citation type="journal article" date="2012" name="Genome Biol.">
        <title>Genome and low-iron response of an oceanic diatom adapted to chronic iron limitation.</title>
        <authorList>
            <person name="Lommer M."/>
            <person name="Specht M."/>
            <person name="Roy A.S."/>
            <person name="Kraemer L."/>
            <person name="Andreson R."/>
            <person name="Gutowska M.A."/>
            <person name="Wolf J."/>
            <person name="Bergner S.V."/>
            <person name="Schilhabel M.B."/>
            <person name="Klostermeier U.C."/>
            <person name="Beiko R.G."/>
            <person name="Rosenstiel P."/>
            <person name="Hippler M."/>
            <person name="Laroche J."/>
        </authorList>
    </citation>
    <scope>NUCLEOTIDE SEQUENCE [LARGE SCALE GENOMIC DNA]</scope>
    <source>
        <strain evidence="2 3">CCMP1005</strain>
    </source>
</reference>
<protein>
    <submittedName>
        <fullName evidence="2">Uncharacterized protein</fullName>
    </submittedName>
</protein>
<dbReference type="EMBL" id="AGNL01002747">
    <property type="protein sequence ID" value="EJK75743.1"/>
    <property type="molecule type" value="Genomic_DNA"/>
</dbReference>
<dbReference type="Proteomes" id="UP000266841">
    <property type="component" value="Unassembled WGS sequence"/>
</dbReference>